<dbReference type="EMBL" id="CAFBMW010000004">
    <property type="protein sequence ID" value="CAB4922344.1"/>
    <property type="molecule type" value="Genomic_DNA"/>
</dbReference>
<dbReference type="AlphaFoldDB" id="A0A6J7HQN5"/>
<accession>A0A6J7HQN5</accession>
<sequence length="156" mass="17524">MRADAPENEIRYALERLGFKQESLGWGRSKTSVGEVSGVGFDSFGSLARNLTENNRRAFLRYSDLFPPETVVLHAAVRARAAKPPKEGAEPSSIPLPLASWRCSWSPTYNDNWHDDAVCSNGTESVRPYLRPEDSYITRDELMGSAREYERQRNGG</sequence>
<evidence type="ECO:0000313" key="1">
    <source>
        <dbReference type="EMBL" id="CAB4922344.1"/>
    </source>
</evidence>
<proteinExistence type="predicted"/>
<name>A0A6J7HQN5_9ZZZZ</name>
<reference evidence="1" key="1">
    <citation type="submission" date="2020-05" db="EMBL/GenBank/DDBJ databases">
        <authorList>
            <person name="Chiriac C."/>
            <person name="Salcher M."/>
            <person name="Ghai R."/>
            <person name="Kavagutti S V."/>
        </authorList>
    </citation>
    <scope>NUCLEOTIDE SEQUENCE</scope>
</reference>
<organism evidence="1">
    <name type="scientific">freshwater metagenome</name>
    <dbReference type="NCBI Taxonomy" id="449393"/>
    <lineage>
        <taxon>unclassified sequences</taxon>
        <taxon>metagenomes</taxon>
        <taxon>ecological metagenomes</taxon>
    </lineage>
</organism>
<protein>
    <submittedName>
        <fullName evidence="1">Unannotated protein</fullName>
    </submittedName>
</protein>
<gene>
    <name evidence="1" type="ORF">UFOPK3662_00696</name>
</gene>